<feature type="non-terminal residue" evidence="1">
    <location>
        <position position="1"/>
    </location>
</feature>
<name>A0A6L2L301_TANCI</name>
<dbReference type="AlphaFoldDB" id="A0A6L2L301"/>
<dbReference type="EMBL" id="BKCJ010003630">
    <property type="protein sequence ID" value="GEU56243.1"/>
    <property type="molecule type" value="Genomic_DNA"/>
</dbReference>
<reference evidence="1" key="1">
    <citation type="journal article" date="2019" name="Sci. Rep.">
        <title>Draft genome of Tanacetum cinerariifolium, the natural source of mosquito coil.</title>
        <authorList>
            <person name="Yamashiro T."/>
            <person name="Shiraishi A."/>
            <person name="Satake H."/>
            <person name="Nakayama K."/>
        </authorList>
    </citation>
    <scope>NUCLEOTIDE SEQUENCE</scope>
</reference>
<sequence>PPMLDRTDFASWKQRIRLYCRGKENRVNILKSINEGPFQMGTLKETLTVGIKGALHLGPERPRVHSDLTSKEKDRYNADIRATNVLLQGLSEDIYSLINHYTDAKDIWDNVKMLLEGSELTKEDRESQLYDDFEHFQQHKRETIHDYHGRFVTAVKLNRGLRDSNYDQLYAYLKQHEGRQNRGQGNNARGAGVASYRGAQNRVGYANPGQARQDVADASSGEWVALNEEQLLFISGGQDNIVDDDVNEQPIQDLALNVDNVFQADDCDAFDFNVDEAPTVQTMFMAYLSSADHVYDEASPSYDSDVLSEVHDHDHYEEAVCKHHEAHKMHDDVQPNYVVDSHTGYTSDSNMILYDQYVKDNAMKVVQSDVSAIPNDAYIMILNDMHEPPTQHVYVTTQIKVVDKSLTAKLATYKEQVELVLTTEIKEMKTIFYELEAEVDKNVVNRKCDEIEQKNLLIVNDTLISNCLSKEEFYIATNYELNVSIFSEMHDAHNVVQAHCLEPETELSKLKDKIQKDDHDFMVKRFSNLEVQYLNLQ</sequence>
<evidence type="ECO:0000313" key="1">
    <source>
        <dbReference type="EMBL" id="GEU56243.1"/>
    </source>
</evidence>
<protein>
    <submittedName>
        <fullName evidence="1">Integrase, catalytic region, zinc finger, CCHC-type, peptidase aspartic, catalytic</fullName>
    </submittedName>
</protein>
<organism evidence="1">
    <name type="scientific">Tanacetum cinerariifolium</name>
    <name type="common">Dalmatian daisy</name>
    <name type="synonym">Chrysanthemum cinerariifolium</name>
    <dbReference type="NCBI Taxonomy" id="118510"/>
    <lineage>
        <taxon>Eukaryota</taxon>
        <taxon>Viridiplantae</taxon>
        <taxon>Streptophyta</taxon>
        <taxon>Embryophyta</taxon>
        <taxon>Tracheophyta</taxon>
        <taxon>Spermatophyta</taxon>
        <taxon>Magnoliopsida</taxon>
        <taxon>eudicotyledons</taxon>
        <taxon>Gunneridae</taxon>
        <taxon>Pentapetalae</taxon>
        <taxon>asterids</taxon>
        <taxon>campanulids</taxon>
        <taxon>Asterales</taxon>
        <taxon>Asteraceae</taxon>
        <taxon>Asteroideae</taxon>
        <taxon>Anthemideae</taxon>
        <taxon>Anthemidinae</taxon>
        <taxon>Tanacetum</taxon>
    </lineage>
</organism>
<comment type="caution">
    <text evidence="1">The sequence shown here is derived from an EMBL/GenBank/DDBJ whole genome shotgun (WGS) entry which is preliminary data.</text>
</comment>
<accession>A0A6L2L301</accession>
<gene>
    <name evidence="1" type="ORF">Tci_028221</name>
</gene>
<proteinExistence type="predicted"/>